<gene>
    <name evidence="3" type="ORF">PGLA1383_LOCUS41568</name>
</gene>
<feature type="coiled-coil region" evidence="1">
    <location>
        <begin position="57"/>
        <end position="84"/>
    </location>
</feature>
<protein>
    <submittedName>
        <fullName evidence="3">Uncharacterized protein</fullName>
    </submittedName>
</protein>
<feature type="region of interest" description="Disordered" evidence="2">
    <location>
        <begin position="1"/>
        <end position="37"/>
    </location>
</feature>
<reference evidence="3" key="1">
    <citation type="submission" date="2021-02" db="EMBL/GenBank/DDBJ databases">
        <authorList>
            <person name="Dougan E. K."/>
            <person name="Rhodes N."/>
            <person name="Thang M."/>
            <person name="Chan C."/>
        </authorList>
    </citation>
    <scope>NUCLEOTIDE SEQUENCE</scope>
</reference>
<dbReference type="EMBL" id="CAJNNV010028396">
    <property type="protein sequence ID" value="CAE8624444.1"/>
    <property type="molecule type" value="Genomic_DNA"/>
</dbReference>
<keyword evidence="4" id="KW-1185">Reference proteome</keyword>
<dbReference type="Proteomes" id="UP000654075">
    <property type="component" value="Unassembled WGS sequence"/>
</dbReference>
<evidence type="ECO:0000256" key="1">
    <source>
        <dbReference type="SAM" id="Coils"/>
    </source>
</evidence>
<sequence>MPNEELRLPPMALAVIRQPSAEEGRRRSRSQPTHLDRHHEYIMSVMEEELVRLRPELAVHSARRKKLSEELNQARRAEAHERELVKASRMSRKERTALLMQRFRAAVNSVMMRP</sequence>
<evidence type="ECO:0000256" key="2">
    <source>
        <dbReference type="SAM" id="MobiDB-lite"/>
    </source>
</evidence>
<comment type="caution">
    <text evidence="3">The sequence shown here is derived from an EMBL/GenBank/DDBJ whole genome shotgun (WGS) entry which is preliminary data.</text>
</comment>
<evidence type="ECO:0000313" key="4">
    <source>
        <dbReference type="Proteomes" id="UP000654075"/>
    </source>
</evidence>
<name>A0A813GDZ0_POLGL</name>
<accession>A0A813GDZ0</accession>
<dbReference type="AlphaFoldDB" id="A0A813GDZ0"/>
<feature type="non-terminal residue" evidence="3">
    <location>
        <position position="114"/>
    </location>
</feature>
<evidence type="ECO:0000313" key="3">
    <source>
        <dbReference type="EMBL" id="CAE8624444.1"/>
    </source>
</evidence>
<proteinExistence type="predicted"/>
<organism evidence="3 4">
    <name type="scientific">Polarella glacialis</name>
    <name type="common">Dinoflagellate</name>
    <dbReference type="NCBI Taxonomy" id="89957"/>
    <lineage>
        <taxon>Eukaryota</taxon>
        <taxon>Sar</taxon>
        <taxon>Alveolata</taxon>
        <taxon>Dinophyceae</taxon>
        <taxon>Suessiales</taxon>
        <taxon>Suessiaceae</taxon>
        <taxon>Polarella</taxon>
    </lineage>
</organism>
<keyword evidence="1" id="KW-0175">Coiled coil</keyword>